<organism evidence="2 3">
    <name type="scientific">Oceanobacillus zhaokaii</name>
    <dbReference type="NCBI Taxonomy" id="2052660"/>
    <lineage>
        <taxon>Bacteria</taxon>
        <taxon>Bacillati</taxon>
        <taxon>Bacillota</taxon>
        <taxon>Bacilli</taxon>
        <taxon>Bacillales</taxon>
        <taxon>Bacillaceae</taxon>
        <taxon>Oceanobacillus</taxon>
    </lineage>
</organism>
<dbReference type="PROSITE" id="PS51186">
    <property type="entry name" value="GNAT"/>
    <property type="match status" value="1"/>
</dbReference>
<dbReference type="InterPro" id="IPR016181">
    <property type="entry name" value="Acyl_CoA_acyltransferase"/>
</dbReference>
<proteinExistence type="predicted"/>
<protein>
    <submittedName>
        <fullName evidence="2">GNAT family N-acetyltransferase</fullName>
    </submittedName>
</protein>
<dbReference type="PANTHER" id="PTHR43617:SF33">
    <property type="entry name" value="SPORE COAT POLYSACCHARIDE BIOSYNTHESIS PROTEIN SPSD"/>
    <property type="match status" value="1"/>
</dbReference>
<dbReference type="InterPro" id="IPR000182">
    <property type="entry name" value="GNAT_dom"/>
</dbReference>
<evidence type="ECO:0000313" key="2">
    <source>
        <dbReference type="EMBL" id="AXI07901.1"/>
    </source>
</evidence>
<dbReference type="SUPFAM" id="SSF55729">
    <property type="entry name" value="Acyl-CoA N-acyltransferases (Nat)"/>
    <property type="match status" value="1"/>
</dbReference>
<reference evidence="3" key="1">
    <citation type="submission" date="2017-11" db="EMBL/GenBank/DDBJ databases">
        <authorList>
            <person name="Zhu W."/>
        </authorList>
    </citation>
    <scope>NUCLEOTIDE SEQUENCE [LARGE SCALE GENOMIC DNA]</scope>
    <source>
        <strain evidence="3">160</strain>
    </source>
</reference>
<dbReference type="OrthoDB" id="46888at2"/>
<dbReference type="InterPro" id="IPR050276">
    <property type="entry name" value="MshD_Acetyltransferase"/>
</dbReference>
<dbReference type="CDD" id="cd04301">
    <property type="entry name" value="NAT_SF"/>
    <property type="match status" value="1"/>
</dbReference>
<gene>
    <name evidence="2" type="ORF">CUC15_02420</name>
</gene>
<evidence type="ECO:0000259" key="1">
    <source>
        <dbReference type="PROSITE" id="PS51186"/>
    </source>
</evidence>
<evidence type="ECO:0000313" key="3">
    <source>
        <dbReference type="Proteomes" id="UP000253908"/>
    </source>
</evidence>
<accession>A0A345PD21</accession>
<feature type="domain" description="N-acetyltransferase" evidence="1">
    <location>
        <begin position="10"/>
        <end position="147"/>
    </location>
</feature>
<dbReference type="AlphaFoldDB" id="A0A345PD21"/>
<name>A0A345PD21_9BACI</name>
<keyword evidence="3" id="KW-1185">Reference proteome</keyword>
<dbReference type="Pfam" id="PF00583">
    <property type="entry name" value="Acetyltransf_1"/>
    <property type="match status" value="1"/>
</dbReference>
<dbReference type="PANTHER" id="PTHR43617">
    <property type="entry name" value="L-AMINO ACID N-ACETYLTRANSFERASE"/>
    <property type="match status" value="1"/>
</dbReference>
<dbReference type="EMBL" id="CP024848">
    <property type="protein sequence ID" value="AXI07901.1"/>
    <property type="molecule type" value="Genomic_DNA"/>
</dbReference>
<sequence length="147" mass="16770">MIKTLNNKDQQIAEEILAIQVPAYEIEADLIGFHGIPQLKDTVETVMASKENFKGFFLEHQLVGFISYEETKSEVDICRLVVDPEYFRQGIARSLLLELIQRATGRKILVSTGSKNVPAITLYEEFGFARYHEVEIARGIYLSQFAR</sequence>
<keyword evidence="2" id="KW-0808">Transferase</keyword>
<dbReference type="Gene3D" id="3.40.630.30">
    <property type="match status" value="1"/>
</dbReference>
<dbReference type="KEGG" id="ocn:CUC15_02420"/>
<dbReference type="GO" id="GO:0016747">
    <property type="term" value="F:acyltransferase activity, transferring groups other than amino-acyl groups"/>
    <property type="evidence" value="ECO:0007669"/>
    <property type="project" value="InterPro"/>
</dbReference>
<dbReference type="RefSeq" id="WP_114915195.1">
    <property type="nucleotide sequence ID" value="NZ_CP024848.1"/>
</dbReference>
<dbReference type="Proteomes" id="UP000253908">
    <property type="component" value="Chromosome"/>
</dbReference>